<feature type="transmembrane region" description="Helical" evidence="1">
    <location>
        <begin position="531"/>
        <end position="553"/>
    </location>
</feature>
<dbReference type="AlphaFoldDB" id="G5GIS9"/>
<keyword evidence="3" id="KW-1185">Reference proteome</keyword>
<feature type="transmembrane region" description="Helical" evidence="1">
    <location>
        <begin position="449"/>
        <end position="468"/>
    </location>
</feature>
<sequence>MHIYSKKYTFLKILMIFLLFVSGLFLAYISADEVIRYYYLHEKIFLPETLNMMAESGILFLVLLLCSCIFRKTSARYTMYAAVVSVFLWLHRAFLPVLVSGVFIICLIMLGEIVLSGGRRFIGIRASDDILRILHDFISGALIYITSICLLSLFKIGSMRDIYIYTVCLFLCVLFIYILLNKTGSIPLRIIDDKDTDKSGTAEDEYIGKKKKPVLPKVFDTFLVCLILTMLLLQAGRLNIAIDYDSLHYGLRTPYILNNGLGIYEKLGLVNDVYYYPKGLEILTMPLNIPVSYGFILAFSWWTLVAVIVVIYDIVKKLANPYYAFFAAALTAFVPGITNMGVSAKTDIITLLIQLVFVDDVISCIKKREEASNKSAVIKHLVWAFSLIVSSLIFKPTSVVFSGLLFITGLIFAVYIKFNSRKNIKTSTLNNIENKKKTYKKKSNIKSNLSIILPAFSSLILVTLRTFIMTGYPITSAYSIFWRKLGISAYYPFSFEGHYCTGTNTDGFYEKINIAQRLRGLFISPVGEDMIHVFIAFGGVLMLILIVLGFICGIISHKRLDAPALYINFVCIVLLLASLFILEIIYQVDGNYFMLVYALIIIAASNLACAFFDTSKFGQFRTGITVSLLPVFTWAFVVTCVTNWAGAYGFTPISFMHLGFYNHYNAEYKEMEEAGLVRIFDYLNKYPRARVVSMAYQPEGLCFKCCIQSYTDIVGSGGNSRLVHKLYKFKDYLDFVGVEYVYTNRVFLDEHERASDIEEYMVEDGSLIPLIRAGDNTLYRYERKE</sequence>
<proteinExistence type="predicted"/>
<feature type="transmembrane region" description="Helical" evidence="1">
    <location>
        <begin position="162"/>
        <end position="180"/>
    </location>
</feature>
<dbReference type="EMBL" id="ACZL01000023">
    <property type="protein sequence ID" value="EHI55333.1"/>
    <property type="molecule type" value="Genomic_DNA"/>
</dbReference>
<feature type="transmembrane region" description="Helical" evidence="1">
    <location>
        <begin position="400"/>
        <end position="418"/>
    </location>
</feature>
<dbReference type="RefSeq" id="WP_005541137.1">
    <property type="nucleotide sequence ID" value="NZ_JH378833.1"/>
</dbReference>
<feature type="transmembrane region" description="Helical" evidence="1">
    <location>
        <begin position="322"/>
        <end position="342"/>
    </location>
</feature>
<accession>G5GIS9</accession>
<evidence type="ECO:0000313" key="2">
    <source>
        <dbReference type="EMBL" id="EHI55333.1"/>
    </source>
</evidence>
<feature type="transmembrane region" description="Helical" evidence="1">
    <location>
        <begin position="77"/>
        <end position="95"/>
    </location>
</feature>
<name>G5GIS9_9FIRM</name>
<dbReference type="eggNOG" id="ENOG502Z9QS">
    <property type="taxonomic scope" value="Bacteria"/>
</dbReference>
<feature type="transmembrane region" description="Helical" evidence="1">
    <location>
        <begin position="101"/>
        <end position="122"/>
    </location>
</feature>
<feature type="transmembrane region" description="Helical" evidence="1">
    <location>
        <begin position="592"/>
        <end position="612"/>
    </location>
</feature>
<feature type="transmembrane region" description="Helical" evidence="1">
    <location>
        <begin position="218"/>
        <end position="236"/>
    </location>
</feature>
<keyword evidence="1" id="KW-1133">Transmembrane helix</keyword>
<evidence type="ECO:0000313" key="3">
    <source>
        <dbReference type="Proteomes" id="UP000003011"/>
    </source>
</evidence>
<feature type="transmembrane region" description="Helical" evidence="1">
    <location>
        <begin position="565"/>
        <end position="586"/>
    </location>
</feature>
<dbReference type="OrthoDB" id="2603533at2"/>
<feature type="transmembrane region" description="Helical" evidence="1">
    <location>
        <begin position="134"/>
        <end position="156"/>
    </location>
</feature>
<keyword evidence="1" id="KW-0812">Transmembrane</keyword>
<dbReference type="Proteomes" id="UP000003011">
    <property type="component" value="Unassembled WGS sequence"/>
</dbReference>
<evidence type="ECO:0008006" key="4">
    <source>
        <dbReference type="Google" id="ProtNLM"/>
    </source>
</evidence>
<feature type="transmembrane region" description="Helical" evidence="1">
    <location>
        <begin position="377"/>
        <end position="394"/>
    </location>
</feature>
<reference evidence="2 3" key="1">
    <citation type="submission" date="2011-08" db="EMBL/GenBank/DDBJ databases">
        <title>The Genome Sequence of Johnsonella ignava ATCC 51276.</title>
        <authorList>
            <consortium name="The Broad Institute Genome Sequencing Platform"/>
            <person name="Earl A."/>
            <person name="Ward D."/>
            <person name="Feldgarden M."/>
            <person name="Gevers D."/>
            <person name="Izard J."/>
            <person name="Blanton J.M."/>
            <person name="Baranova O.V."/>
            <person name="Dewhirst F.E."/>
            <person name="Young S.K."/>
            <person name="Zeng Q."/>
            <person name="Gargeya S."/>
            <person name="Fitzgerald M."/>
            <person name="Haas B."/>
            <person name="Abouelleil A."/>
            <person name="Alvarado L."/>
            <person name="Arachchi H.M."/>
            <person name="Berlin A."/>
            <person name="Brown A."/>
            <person name="Chapman S.B."/>
            <person name="Chen Z."/>
            <person name="Dunbar C."/>
            <person name="Freedman E."/>
            <person name="Gearin G."/>
            <person name="Gellesch M."/>
            <person name="Goldberg J."/>
            <person name="Griggs A."/>
            <person name="Gujja S."/>
            <person name="Heiman D."/>
            <person name="Howarth C."/>
            <person name="Larson L."/>
            <person name="Lui A."/>
            <person name="MacDonald P.J.P."/>
            <person name="Montmayeur A."/>
            <person name="Murphy C."/>
            <person name="Neiman D."/>
            <person name="Pearson M."/>
            <person name="Priest M."/>
            <person name="Roberts A."/>
            <person name="Saif S."/>
            <person name="Shea T."/>
            <person name="Shenoy N."/>
            <person name="Sisk P."/>
            <person name="Stolte C."/>
            <person name="Sykes S."/>
            <person name="Wortman J."/>
            <person name="Nusbaum C."/>
            <person name="Birren B."/>
        </authorList>
    </citation>
    <scope>NUCLEOTIDE SEQUENCE [LARGE SCALE GENOMIC DNA]</scope>
    <source>
        <strain evidence="2 3">ATCC 51276</strain>
    </source>
</reference>
<dbReference type="HOGENOM" id="CLU_018810_0_0_9"/>
<feature type="transmembrane region" description="Helical" evidence="1">
    <location>
        <begin position="624"/>
        <end position="646"/>
    </location>
</feature>
<dbReference type="STRING" id="679200.HMPREF9333_01469"/>
<organism evidence="2 3">
    <name type="scientific">Johnsonella ignava ATCC 51276</name>
    <dbReference type="NCBI Taxonomy" id="679200"/>
    <lineage>
        <taxon>Bacteria</taxon>
        <taxon>Bacillati</taxon>
        <taxon>Bacillota</taxon>
        <taxon>Clostridia</taxon>
        <taxon>Lachnospirales</taxon>
        <taxon>Lachnospiraceae</taxon>
        <taxon>Johnsonella</taxon>
    </lineage>
</organism>
<feature type="transmembrane region" description="Helical" evidence="1">
    <location>
        <begin position="50"/>
        <end position="70"/>
    </location>
</feature>
<feature type="transmembrane region" description="Helical" evidence="1">
    <location>
        <begin position="293"/>
        <end position="315"/>
    </location>
</feature>
<keyword evidence="1" id="KW-0472">Membrane</keyword>
<feature type="transmembrane region" description="Helical" evidence="1">
    <location>
        <begin position="348"/>
        <end position="365"/>
    </location>
</feature>
<evidence type="ECO:0000256" key="1">
    <source>
        <dbReference type="SAM" id="Phobius"/>
    </source>
</evidence>
<protein>
    <recommendedName>
        <fullName evidence="4">Glycosyltransferase RgtA/B/C/D-like domain-containing protein</fullName>
    </recommendedName>
</protein>
<feature type="transmembrane region" description="Helical" evidence="1">
    <location>
        <begin position="9"/>
        <end position="30"/>
    </location>
</feature>
<gene>
    <name evidence="2" type="ORF">HMPREF9333_01469</name>
</gene>
<comment type="caution">
    <text evidence="2">The sequence shown here is derived from an EMBL/GenBank/DDBJ whole genome shotgun (WGS) entry which is preliminary data.</text>
</comment>
<dbReference type="PATRIC" id="fig|679200.3.peg.1557"/>